<evidence type="ECO:0000313" key="2">
    <source>
        <dbReference type="Proteomes" id="UP001428341"/>
    </source>
</evidence>
<comment type="caution">
    <text evidence="1">The sequence shown here is derived from an EMBL/GenBank/DDBJ whole genome shotgun (WGS) entry which is preliminary data.</text>
</comment>
<name>A0AAP0N2H9_9ROSI</name>
<dbReference type="EMBL" id="JBCGBO010000001">
    <property type="protein sequence ID" value="KAK9230077.1"/>
    <property type="molecule type" value="Genomic_DNA"/>
</dbReference>
<reference evidence="1 2" key="1">
    <citation type="submission" date="2024-05" db="EMBL/GenBank/DDBJ databases">
        <title>Haplotype-resolved chromosome-level genome assembly of Huyou (Citrus changshanensis).</title>
        <authorList>
            <person name="Miao C."/>
            <person name="Chen W."/>
            <person name="Wu Y."/>
            <person name="Wang L."/>
            <person name="Zhao S."/>
            <person name="Grierson D."/>
            <person name="Xu C."/>
            <person name="Chen K."/>
        </authorList>
    </citation>
    <scope>NUCLEOTIDE SEQUENCE [LARGE SCALE GENOMIC DNA]</scope>
    <source>
        <strain evidence="1">01-14</strain>
        <tissue evidence="1">Leaf</tissue>
    </source>
</reference>
<sequence length="89" mass="10072">MEIAATVLATIRMASGGGYSKMKREEQMVYNQGPVLHRYYRDGVLDVFVGERDLHDDDFGHECYQRVVVYGDSFGGINTILTMLCAWGF</sequence>
<proteinExistence type="predicted"/>
<dbReference type="Proteomes" id="UP001428341">
    <property type="component" value="Unassembled WGS sequence"/>
</dbReference>
<keyword evidence="2" id="KW-1185">Reference proteome</keyword>
<organism evidence="1 2">
    <name type="scientific">Citrus x changshan-huyou</name>
    <dbReference type="NCBI Taxonomy" id="2935761"/>
    <lineage>
        <taxon>Eukaryota</taxon>
        <taxon>Viridiplantae</taxon>
        <taxon>Streptophyta</taxon>
        <taxon>Embryophyta</taxon>
        <taxon>Tracheophyta</taxon>
        <taxon>Spermatophyta</taxon>
        <taxon>Magnoliopsida</taxon>
        <taxon>eudicotyledons</taxon>
        <taxon>Gunneridae</taxon>
        <taxon>Pentapetalae</taxon>
        <taxon>rosids</taxon>
        <taxon>malvids</taxon>
        <taxon>Sapindales</taxon>
        <taxon>Rutaceae</taxon>
        <taxon>Aurantioideae</taxon>
        <taxon>Citrus</taxon>
    </lineage>
</organism>
<protein>
    <submittedName>
        <fullName evidence="1">Uncharacterized protein</fullName>
    </submittedName>
</protein>
<dbReference type="AlphaFoldDB" id="A0AAP0N2H9"/>
<gene>
    <name evidence="1" type="ORF">WN944_023044</name>
</gene>
<accession>A0AAP0N2H9</accession>
<evidence type="ECO:0000313" key="1">
    <source>
        <dbReference type="EMBL" id="KAK9230077.1"/>
    </source>
</evidence>